<reference evidence="1 2" key="1">
    <citation type="submission" date="2016-10" db="EMBL/GenBank/DDBJ databases">
        <title>Rodentibacter gen. nov. and new species.</title>
        <authorList>
            <person name="Christensen H."/>
        </authorList>
    </citation>
    <scope>NUCLEOTIDE SEQUENCE [LARGE SCALE GENOMIC DNA]</scope>
    <source>
        <strain evidence="1 2">H1987082031</strain>
    </source>
</reference>
<dbReference type="Proteomes" id="UP000189161">
    <property type="component" value="Unassembled WGS sequence"/>
</dbReference>
<evidence type="ECO:0000313" key="2">
    <source>
        <dbReference type="Proteomes" id="UP000189161"/>
    </source>
</evidence>
<protein>
    <submittedName>
        <fullName evidence="1">Uncharacterized protein</fullName>
    </submittedName>
</protein>
<accession>A0A1V3IW67</accession>
<gene>
    <name evidence="1" type="ORF">BKK52_11410</name>
</gene>
<proteinExistence type="predicted"/>
<sequence>MNLNEQQAINTLRLLFCATNDDFVKALILRIGEESEHQIINHLSNSCWGDDIQNFYDIDSVRSTLIKEFDFVIDKRQQKRIKNRTLKRAKKFTKWYSTEGKSLIQAIPDDNDDEFLKMIEQDILSIENNEPIK</sequence>
<name>A0A1V3IW67_9PAST</name>
<comment type="caution">
    <text evidence="1">The sequence shown here is derived from an EMBL/GenBank/DDBJ whole genome shotgun (WGS) entry which is preliminary data.</text>
</comment>
<evidence type="ECO:0000313" key="1">
    <source>
        <dbReference type="EMBL" id="OOF46527.1"/>
    </source>
</evidence>
<dbReference type="AlphaFoldDB" id="A0A1V3IW67"/>
<keyword evidence="2" id="KW-1185">Reference proteome</keyword>
<organism evidence="1 2">
    <name type="scientific">Rodentibacter trehalosifermentans</name>
    <dbReference type="NCBI Taxonomy" id="1908263"/>
    <lineage>
        <taxon>Bacteria</taxon>
        <taxon>Pseudomonadati</taxon>
        <taxon>Pseudomonadota</taxon>
        <taxon>Gammaproteobacteria</taxon>
        <taxon>Pasteurellales</taxon>
        <taxon>Pasteurellaceae</taxon>
        <taxon>Rodentibacter</taxon>
    </lineage>
</organism>
<dbReference type="RefSeq" id="WP_077478749.1">
    <property type="nucleotide sequence ID" value="NZ_MLHL01000071.1"/>
</dbReference>
<dbReference type="EMBL" id="MLHL01000071">
    <property type="protein sequence ID" value="OOF46527.1"/>
    <property type="molecule type" value="Genomic_DNA"/>
</dbReference>